<organism evidence="1 2">
    <name type="scientific">Caerostris extrusa</name>
    <name type="common">Bark spider</name>
    <name type="synonym">Caerostris bankana</name>
    <dbReference type="NCBI Taxonomy" id="172846"/>
    <lineage>
        <taxon>Eukaryota</taxon>
        <taxon>Metazoa</taxon>
        <taxon>Ecdysozoa</taxon>
        <taxon>Arthropoda</taxon>
        <taxon>Chelicerata</taxon>
        <taxon>Arachnida</taxon>
        <taxon>Araneae</taxon>
        <taxon>Araneomorphae</taxon>
        <taxon>Entelegynae</taxon>
        <taxon>Araneoidea</taxon>
        <taxon>Araneidae</taxon>
        <taxon>Caerostris</taxon>
    </lineage>
</organism>
<gene>
    <name evidence="1" type="ORF">CEXT_746591</name>
</gene>
<proteinExistence type="predicted"/>
<evidence type="ECO:0000313" key="2">
    <source>
        <dbReference type="Proteomes" id="UP001054945"/>
    </source>
</evidence>
<name>A0AAV4RP42_CAEEX</name>
<keyword evidence="2" id="KW-1185">Reference proteome</keyword>
<feature type="non-terminal residue" evidence="1">
    <location>
        <position position="1"/>
    </location>
</feature>
<dbReference type="Proteomes" id="UP001054945">
    <property type="component" value="Unassembled WGS sequence"/>
</dbReference>
<comment type="caution">
    <text evidence="1">The sequence shown here is derived from an EMBL/GenBank/DDBJ whole genome shotgun (WGS) entry which is preliminary data.</text>
</comment>
<sequence length="32" mass="3740">EKKTYFKEGTHKYIFSTFAKTVMAGPFPEEVK</sequence>
<evidence type="ECO:0000313" key="1">
    <source>
        <dbReference type="EMBL" id="GIY23215.1"/>
    </source>
</evidence>
<reference evidence="1 2" key="1">
    <citation type="submission" date="2021-06" db="EMBL/GenBank/DDBJ databases">
        <title>Caerostris extrusa draft genome.</title>
        <authorList>
            <person name="Kono N."/>
            <person name="Arakawa K."/>
        </authorList>
    </citation>
    <scope>NUCLEOTIDE SEQUENCE [LARGE SCALE GENOMIC DNA]</scope>
</reference>
<accession>A0AAV4RP42</accession>
<protein>
    <submittedName>
        <fullName evidence="1">Uncharacterized protein</fullName>
    </submittedName>
</protein>
<dbReference type="EMBL" id="BPLR01008248">
    <property type="protein sequence ID" value="GIY23215.1"/>
    <property type="molecule type" value="Genomic_DNA"/>
</dbReference>
<dbReference type="AlphaFoldDB" id="A0AAV4RP42"/>